<sequence length="1315" mass="150594">MYTSISLHKQSIRASSNEGTDGKVVVQDVRGRYNANNQGRPFQRNNARGNGVAGNVGGQNRGGIINPGQAKPIKCYNCNGLGHIARECPRPKRLQDSDYFKDKMLLMQAQESGAVLDEEQSLFLAGEQVTNVDDNVDDSPENDLALNVDHVFEADECDAFDSDVDEGPITQTMFMTNLTSEDLIYDEAGTSYDSNTPSEVHDHDTFVNHLDEYHEVHEMQTDEQHNYVVDSYTDYTSNSNTIPYDQYMEDNEDHVVQRDVSSVRNDALMSILDEMHEQGVQSRLTNKPDMVMNDSVTSELARYKELVGEYEKRAKFELTDRERKIDEQMRIIISDRNRKETSLKSELHSAQILLSSTVDHYKSKTEEVTLLKKDFKQKEDKFLEEFLDLKKLKDKIEDRLYKQDQSVQTVHMLCKPKSFYDEKHKVAIGYKNPVCLARAKQAQSALYNGHVLVTTNHTPTVIHDSEDTRELAEITRNKMLLKMQSPLCVENKVRIAPPDYSKENFLATFAPQRNLTLEQIFWSIDDNNRKKAETLAPKPISALTVYPPNTPVKLVPRILPTKTLFKEVKEMKEIFDQMNNEVDKNTVDKQCAEIEKKNLLIENENLIVNCLSTQLLYDVEKSRCLDLEADMSKDAPDFNSFFKIKNLEHQIQEKDNVIRHLKDLVANVNDRRREPYNAIDVTALIEQNDCDRVELEKIESLKAQLRSKEPCFTSDHVKRKVLAPGMYAIDVKPIPHPLKNNRSAHLNYISHLKESVETVREIVEEARVVKPLDNALNYACQYTKLSQELLEYDPAAKKENKKEVEVRLRTNKSVWTKVNRVDSSISSKRVVINSNSESVCKTCNKCVNSASHGMCVVNILNSVNATSTVKTVLNKGKQIWKPKGRLSDNSLYKTKRVWKATGKLFADIGYQWRPTGKKLTLGKLDCGSQWRPTGKKFALGEMCHLTKLSVKCSTLYANQQVMLWYLDSGCSKHMTGNRSKLMNFVEKFIGSVRFGNDHLGAIMGYGDYVIGDSVISRVYYVEGLGHNLFSVGQFCDSDLEVAFRKHTCFVRDSKGTDILKGSRGTNLYTISIDEMMKSSPICLLSKASKSKSWLWHRRLNHLNFGTINDLARKDLVRGLPRLKFEKDHLCSACQLRKSKKFSHRPKSKNTNMEVLHTLHMDLCGPMRVQSIKGKKYILVIVDDYSRFTWVKFLRSKDETPELEKSLILHSFEYLVLCVAYFHQKSVPRTPQQNGVVERRNRTLVEAARTMMIFSKAPMFLWAEAVATACYTQNRSLIHTRHNKTPYELVHEKKPDLTFFRVFGALCYPTNDSEDT</sequence>
<feature type="region of interest" description="Disordered" evidence="3">
    <location>
        <begin position="1"/>
        <end position="21"/>
    </location>
</feature>
<feature type="compositionally biased region" description="Polar residues" evidence="3">
    <location>
        <begin position="1"/>
        <end position="19"/>
    </location>
</feature>
<dbReference type="InterPro" id="IPR036397">
    <property type="entry name" value="RNaseH_sf"/>
</dbReference>
<dbReference type="PROSITE" id="PS50994">
    <property type="entry name" value="INTEGRASE"/>
    <property type="match status" value="1"/>
</dbReference>
<feature type="domain" description="CCHC-type" evidence="4">
    <location>
        <begin position="74"/>
        <end position="90"/>
    </location>
</feature>
<feature type="domain" description="Integrase catalytic" evidence="5">
    <location>
        <begin position="1197"/>
        <end position="1293"/>
    </location>
</feature>
<dbReference type="SUPFAM" id="SSF57756">
    <property type="entry name" value="Retrovirus zinc finger-like domains"/>
    <property type="match status" value="1"/>
</dbReference>
<dbReference type="Pfam" id="PF22936">
    <property type="entry name" value="Pol_BBD"/>
    <property type="match status" value="1"/>
</dbReference>
<proteinExistence type="predicted"/>
<name>A0ABQ4XWZ0_9ASTR</name>
<evidence type="ECO:0000256" key="2">
    <source>
        <dbReference type="PROSITE-ProRule" id="PRU00047"/>
    </source>
</evidence>
<dbReference type="EMBL" id="BQNB010009864">
    <property type="protein sequence ID" value="GJS69472.1"/>
    <property type="molecule type" value="Genomic_DNA"/>
</dbReference>
<dbReference type="SUPFAM" id="SSF53098">
    <property type="entry name" value="Ribonuclease H-like"/>
    <property type="match status" value="1"/>
</dbReference>
<evidence type="ECO:0000256" key="1">
    <source>
        <dbReference type="ARBA" id="ARBA00022670"/>
    </source>
</evidence>
<dbReference type="InterPro" id="IPR025724">
    <property type="entry name" value="GAG-pre-integrase_dom"/>
</dbReference>
<dbReference type="PROSITE" id="PS50158">
    <property type="entry name" value="ZF_CCHC"/>
    <property type="match status" value="1"/>
</dbReference>
<evidence type="ECO:0000313" key="6">
    <source>
        <dbReference type="EMBL" id="GJS69472.1"/>
    </source>
</evidence>
<dbReference type="InterPro" id="IPR012337">
    <property type="entry name" value="RNaseH-like_sf"/>
</dbReference>
<keyword evidence="1" id="KW-0378">Hydrolase</keyword>
<dbReference type="InterPro" id="IPR001878">
    <property type="entry name" value="Znf_CCHC"/>
</dbReference>
<keyword evidence="7" id="KW-1185">Reference proteome</keyword>
<reference evidence="6" key="2">
    <citation type="submission" date="2022-01" db="EMBL/GenBank/DDBJ databases">
        <authorList>
            <person name="Yamashiro T."/>
            <person name="Shiraishi A."/>
            <person name="Satake H."/>
            <person name="Nakayama K."/>
        </authorList>
    </citation>
    <scope>NUCLEOTIDE SEQUENCE</scope>
</reference>
<dbReference type="Pfam" id="PF00098">
    <property type="entry name" value="zf-CCHC"/>
    <property type="match status" value="1"/>
</dbReference>
<organism evidence="6 7">
    <name type="scientific">Tanacetum coccineum</name>
    <dbReference type="NCBI Taxonomy" id="301880"/>
    <lineage>
        <taxon>Eukaryota</taxon>
        <taxon>Viridiplantae</taxon>
        <taxon>Streptophyta</taxon>
        <taxon>Embryophyta</taxon>
        <taxon>Tracheophyta</taxon>
        <taxon>Spermatophyta</taxon>
        <taxon>Magnoliopsida</taxon>
        <taxon>eudicotyledons</taxon>
        <taxon>Gunneridae</taxon>
        <taxon>Pentapetalae</taxon>
        <taxon>asterids</taxon>
        <taxon>campanulids</taxon>
        <taxon>Asterales</taxon>
        <taxon>Asteraceae</taxon>
        <taxon>Asteroideae</taxon>
        <taxon>Anthemideae</taxon>
        <taxon>Anthemidinae</taxon>
        <taxon>Tanacetum</taxon>
    </lineage>
</organism>
<keyword evidence="1" id="KW-0645">Protease</keyword>
<dbReference type="PANTHER" id="PTHR42648">
    <property type="entry name" value="TRANSPOSASE, PUTATIVE-RELATED"/>
    <property type="match status" value="1"/>
</dbReference>
<evidence type="ECO:0000259" key="4">
    <source>
        <dbReference type="PROSITE" id="PS50158"/>
    </source>
</evidence>
<evidence type="ECO:0000256" key="3">
    <source>
        <dbReference type="SAM" id="MobiDB-lite"/>
    </source>
</evidence>
<keyword evidence="2" id="KW-0862">Zinc</keyword>
<dbReference type="InterPro" id="IPR054722">
    <property type="entry name" value="PolX-like_BBD"/>
</dbReference>
<dbReference type="InterPro" id="IPR036875">
    <property type="entry name" value="Znf_CCHC_sf"/>
</dbReference>
<dbReference type="InterPro" id="IPR001584">
    <property type="entry name" value="Integrase_cat-core"/>
</dbReference>
<dbReference type="Proteomes" id="UP001151760">
    <property type="component" value="Unassembled WGS sequence"/>
</dbReference>
<comment type="caution">
    <text evidence="6">The sequence shown here is derived from an EMBL/GenBank/DDBJ whole genome shotgun (WGS) entry which is preliminary data.</text>
</comment>
<reference evidence="6" key="1">
    <citation type="journal article" date="2022" name="Int. J. Mol. Sci.">
        <title>Draft Genome of Tanacetum Coccineum: Genomic Comparison of Closely Related Tanacetum-Family Plants.</title>
        <authorList>
            <person name="Yamashiro T."/>
            <person name="Shiraishi A."/>
            <person name="Nakayama K."/>
            <person name="Satake H."/>
        </authorList>
    </citation>
    <scope>NUCLEOTIDE SEQUENCE</scope>
</reference>
<dbReference type="Pfam" id="PF13976">
    <property type="entry name" value="gag_pre-integrs"/>
    <property type="match status" value="1"/>
</dbReference>
<accession>A0ABQ4XWZ0</accession>
<evidence type="ECO:0000259" key="5">
    <source>
        <dbReference type="PROSITE" id="PS50994"/>
    </source>
</evidence>
<dbReference type="SMART" id="SM00343">
    <property type="entry name" value="ZnF_C2HC"/>
    <property type="match status" value="1"/>
</dbReference>
<evidence type="ECO:0000313" key="7">
    <source>
        <dbReference type="Proteomes" id="UP001151760"/>
    </source>
</evidence>
<dbReference type="Gene3D" id="4.10.60.10">
    <property type="entry name" value="Zinc finger, CCHC-type"/>
    <property type="match status" value="1"/>
</dbReference>
<gene>
    <name evidence="6" type="ORF">Tco_0702313</name>
</gene>
<protein>
    <submittedName>
        <fullName evidence="6">Retrovirus-related pol polyprotein from transposon TNT 1-94</fullName>
    </submittedName>
</protein>
<dbReference type="PANTHER" id="PTHR42648:SF32">
    <property type="entry name" value="RIBONUCLEASE H-LIKE DOMAIN, GAG-PRE-INTEGRASE DOMAIN PROTEIN-RELATED"/>
    <property type="match status" value="1"/>
</dbReference>
<keyword evidence="2" id="KW-0863">Zinc-finger</keyword>
<dbReference type="Gene3D" id="3.30.420.10">
    <property type="entry name" value="Ribonuclease H-like superfamily/Ribonuclease H"/>
    <property type="match status" value="2"/>
</dbReference>
<dbReference type="InterPro" id="IPR039537">
    <property type="entry name" value="Retrotran_Ty1/copia-like"/>
</dbReference>
<keyword evidence="2" id="KW-0479">Metal-binding</keyword>